<dbReference type="AlphaFoldDB" id="A0A1E7JPI6"/>
<evidence type="ECO:0008006" key="3">
    <source>
        <dbReference type="Google" id="ProtNLM"/>
    </source>
</evidence>
<protein>
    <recommendedName>
        <fullName evidence="3">PIN domain-containing protein</fullName>
    </recommendedName>
</protein>
<dbReference type="CDD" id="cd09873">
    <property type="entry name" value="PIN_Pae0151-like"/>
    <property type="match status" value="1"/>
</dbReference>
<dbReference type="EMBL" id="LJGT01000038">
    <property type="protein sequence ID" value="OEU90191.1"/>
    <property type="molecule type" value="Genomic_DNA"/>
</dbReference>
<comment type="caution">
    <text evidence="1">The sequence shown here is derived from an EMBL/GenBank/DDBJ whole genome shotgun (WGS) entry which is preliminary data.</text>
</comment>
<dbReference type="PATRIC" id="fig|933944.5.peg.5372"/>
<reference evidence="1 2" key="1">
    <citation type="journal article" date="2016" name="Front. Microbiol.">
        <title>Comparative Genomics Analysis of Streptomyces Species Reveals Their Adaptation to the Marine Environment and Their Diversity at the Genomic Level.</title>
        <authorList>
            <person name="Tian X."/>
            <person name="Zhang Z."/>
            <person name="Yang T."/>
            <person name="Chen M."/>
            <person name="Li J."/>
            <person name="Chen F."/>
            <person name="Yang J."/>
            <person name="Li W."/>
            <person name="Zhang B."/>
            <person name="Zhang Z."/>
            <person name="Wu J."/>
            <person name="Zhang C."/>
            <person name="Long L."/>
            <person name="Xiao J."/>
        </authorList>
    </citation>
    <scope>NUCLEOTIDE SEQUENCE [LARGE SCALE GENOMIC DNA]</scope>
    <source>
        <strain evidence="1 2">SCSIO 10390</strain>
    </source>
</reference>
<sequence>MAGCGAFVAPVVPVRPSVRPPAHPLGGEVVPALTAYDASYVALAEKLDVPLVTTDATLKRGRGARCVIELVG</sequence>
<proteinExistence type="predicted"/>
<keyword evidence="2" id="KW-1185">Reference proteome</keyword>
<dbReference type="Gene3D" id="3.40.50.1010">
    <property type="entry name" value="5'-nuclease"/>
    <property type="match status" value="1"/>
</dbReference>
<organism evidence="1 2">
    <name type="scientific">Streptomyces abyssalis</name>
    <dbReference type="NCBI Taxonomy" id="933944"/>
    <lineage>
        <taxon>Bacteria</taxon>
        <taxon>Bacillati</taxon>
        <taxon>Actinomycetota</taxon>
        <taxon>Actinomycetes</taxon>
        <taxon>Kitasatosporales</taxon>
        <taxon>Streptomycetaceae</taxon>
        <taxon>Streptomyces</taxon>
    </lineage>
</organism>
<dbReference type="InterPro" id="IPR029060">
    <property type="entry name" value="PIN-like_dom_sf"/>
</dbReference>
<gene>
    <name evidence="1" type="ORF">AN215_11650</name>
</gene>
<evidence type="ECO:0000313" key="2">
    <source>
        <dbReference type="Proteomes" id="UP000176087"/>
    </source>
</evidence>
<dbReference type="SUPFAM" id="SSF88723">
    <property type="entry name" value="PIN domain-like"/>
    <property type="match status" value="1"/>
</dbReference>
<dbReference type="STRING" id="933944.AN215_11650"/>
<dbReference type="Proteomes" id="UP000176087">
    <property type="component" value="Unassembled WGS sequence"/>
</dbReference>
<accession>A0A1E7JPI6</accession>
<name>A0A1E7JPI6_9ACTN</name>
<dbReference type="InterPro" id="IPR044153">
    <property type="entry name" value="PIN_Pae0151-like"/>
</dbReference>
<evidence type="ECO:0000313" key="1">
    <source>
        <dbReference type="EMBL" id="OEU90191.1"/>
    </source>
</evidence>